<comment type="function">
    <text evidence="1">Putative transcription activator involved in regulating light control of development.</text>
</comment>
<comment type="subcellular location">
    <subcellularLocation>
        <location evidence="1">Nucleus</location>
    </subcellularLocation>
</comment>
<proteinExistence type="inferred from homology"/>
<dbReference type="PANTHER" id="PTHR31669">
    <property type="entry name" value="PROTEIN FAR1-RELATED SEQUENCE 10-RELATED"/>
    <property type="match status" value="1"/>
</dbReference>
<dbReference type="AlphaFoldDB" id="A0AAE0CQ32"/>
<evidence type="ECO:0000256" key="1">
    <source>
        <dbReference type="RuleBase" id="RU367018"/>
    </source>
</evidence>
<comment type="similarity">
    <text evidence="1">Belongs to the FHY3/FAR1 family.</text>
</comment>
<dbReference type="InterPro" id="IPR031052">
    <property type="entry name" value="FHY3/FAR1"/>
</dbReference>
<organism evidence="3 4">
    <name type="scientific">Dipteronia dyeriana</name>
    <dbReference type="NCBI Taxonomy" id="168575"/>
    <lineage>
        <taxon>Eukaryota</taxon>
        <taxon>Viridiplantae</taxon>
        <taxon>Streptophyta</taxon>
        <taxon>Embryophyta</taxon>
        <taxon>Tracheophyta</taxon>
        <taxon>Spermatophyta</taxon>
        <taxon>Magnoliopsida</taxon>
        <taxon>eudicotyledons</taxon>
        <taxon>Gunneridae</taxon>
        <taxon>Pentapetalae</taxon>
        <taxon>rosids</taxon>
        <taxon>malvids</taxon>
        <taxon>Sapindales</taxon>
        <taxon>Sapindaceae</taxon>
        <taxon>Hippocastanoideae</taxon>
        <taxon>Acereae</taxon>
        <taxon>Dipteronia</taxon>
    </lineage>
</organism>
<dbReference type="PANTHER" id="PTHR31669:SF302">
    <property type="entry name" value="PROTEIN FAR1-RELATED SEQUENCE"/>
    <property type="match status" value="1"/>
</dbReference>
<dbReference type="GO" id="GO:0005634">
    <property type="term" value="C:nucleus"/>
    <property type="evidence" value="ECO:0007669"/>
    <property type="project" value="UniProtKB-SubCell"/>
</dbReference>
<keyword evidence="1" id="KW-0479">Metal-binding</keyword>
<keyword evidence="1" id="KW-0863">Zinc-finger</keyword>
<keyword evidence="4" id="KW-1185">Reference proteome</keyword>
<feature type="domain" description="MULE transposase" evidence="2">
    <location>
        <begin position="1"/>
        <end position="32"/>
    </location>
</feature>
<evidence type="ECO:0000313" key="3">
    <source>
        <dbReference type="EMBL" id="KAK2659395.1"/>
    </source>
</evidence>
<dbReference type="Pfam" id="PF10551">
    <property type="entry name" value="MULE"/>
    <property type="match status" value="1"/>
</dbReference>
<gene>
    <name evidence="3" type="ORF">Ddye_005928</name>
</gene>
<keyword evidence="1" id="KW-0862">Zinc</keyword>
<dbReference type="GO" id="GO:0006355">
    <property type="term" value="P:regulation of DNA-templated transcription"/>
    <property type="evidence" value="ECO:0007669"/>
    <property type="project" value="UniProtKB-UniRule"/>
</dbReference>
<sequence length="120" mass="14392">MIITDQDPAITKAISQALPNTFQRYCSWHILNKFLEKLNFVVDRDYYKDFKKCIWESCTKEEFDSTWMEIIDKSKLVDNGWLQSMYEIRLKWVTLYLNHVFSTGMSSSQRVESSHAFFKR</sequence>
<evidence type="ECO:0000313" key="4">
    <source>
        <dbReference type="Proteomes" id="UP001280121"/>
    </source>
</evidence>
<dbReference type="GO" id="GO:0008270">
    <property type="term" value="F:zinc ion binding"/>
    <property type="evidence" value="ECO:0007669"/>
    <property type="project" value="UniProtKB-UniRule"/>
</dbReference>
<dbReference type="Proteomes" id="UP001280121">
    <property type="component" value="Unassembled WGS sequence"/>
</dbReference>
<reference evidence="3" key="1">
    <citation type="journal article" date="2023" name="Plant J.">
        <title>Genome sequences and population genomics provide insights into the demographic history, inbreeding, and mutation load of two 'living fossil' tree species of Dipteronia.</title>
        <authorList>
            <person name="Feng Y."/>
            <person name="Comes H.P."/>
            <person name="Chen J."/>
            <person name="Zhu S."/>
            <person name="Lu R."/>
            <person name="Zhang X."/>
            <person name="Li P."/>
            <person name="Qiu J."/>
            <person name="Olsen K.M."/>
            <person name="Qiu Y."/>
        </authorList>
    </citation>
    <scope>NUCLEOTIDE SEQUENCE</scope>
    <source>
        <strain evidence="3">KIB01</strain>
    </source>
</reference>
<dbReference type="InterPro" id="IPR018289">
    <property type="entry name" value="MULE_transposase_dom"/>
</dbReference>
<name>A0AAE0CQ32_9ROSI</name>
<evidence type="ECO:0000259" key="2">
    <source>
        <dbReference type="Pfam" id="PF10551"/>
    </source>
</evidence>
<comment type="caution">
    <text evidence="3">The sequence shown here is derived from an EMBL/GenBank/DDBJ whole genome shotgun (WGS) entry which is preliminary data.</text>
</comment>
<feature type="non-terminal residue" evidence="3">
    <location>
        <position position="120"/>
    </location>
</feature>
<dbReference type="EMBL" id="JANJYI010000002">
    <property type="protein sequence ID" value="KAK2659395.1"/>
    <property type="molecule type" value="Genomic_DNA"/>
</dbReference>
<accession>A0AAE0CQ32</accession>
<keyword evidence="1" id="KW-0539">Nucleus</keyword>
<protein>
    <recommendedName>
        <fullName evidence="1">Protein FAR1-RELATED SEQUENCE</fullName>
    </recommendedName>
</protein>